<accession>R0MA13</accession>
<organism evidence="1 2">
    <name type="scientific">Nosema bombycis (strain CQ1 / CVCC 102059)</name>
    <name type="common">Microsporidian parasite</name>
    <name type="synonym">Pebrine of silkworm</name>
    <dbReference type="NCBI Taxonomy" id="578461"/>
    <lineage>
        <taxon>Eukaryota</taxon>
        <taxon>Fungi</taxon>
        <taxon>Fungi incertae sedis</taxon>
        <taxon>Microsporidia</taxon>
        <taxon>Nosematidae</taxon>
        <taxon>Nosema</taxon>
    </lineage>
</organism>
<protein>
    <submittedName>
        <fullName evidence="1">Uncharacterized protein</fullName>
    </submittedName>
</protein>
<dbReference type="EMBL" id="KB908923">
    <property type="protein sequence ID" value="EOB14804.1"/>
    <property type="molecule type" value="Genomic_DNA"/>
</dbReference>
<keyword evidence="2" id="KW-1185">Reference proteome</keyword>
<dbReference type="Proteomes" id="UP000016927">
    <property type="component" value="Unassembled WGS sequence"/>
</dbReference>
<dbReference type="AlphaFoldDB" id="R0MA13"/>
<name>R0MA13_NOSB1</name>
<gene>
    <name evidence="1" type="ORF">NBO_15g0016</name>
</gene>
<dbReference type="HOGENOM" id="CLU_3125484_0_0_1"/>
<sequence length="50" mass="5690">MIQALKLFERAFKNDILFTGINVKSCFLISGAKHCTVKNYLLLPGFLRCL</sequence>
<evidence type="ECO:0000313" key="2">
    <source>
        <dbReference type="Proteomes" id="UP000016927"/>
    </source>
</evidence>
<reference evidence="1 2" key="1">
    <citation type="journal article" date="2013" name="BMC Genomics">
        <title>Comparative genomics of parasitic silkworm microsporidia reveal an association between genome expansion and host adaptation.</title>
        <authorList>
            <person name="Pan G."/>
            <person name="Xu J."/>
            <person name="Li T."/>
            <person name="Xia Q."/>
            <person name="Liu S.L."/>
            <person name="Zhang G."/>
            <person name="Li S."/>
            <person name="Li C."/>
            <person name="Liu H."/>
            <person name="Yang L."/>
            <person name="Liu T."/>
            <person name="Zhang X."/>
            <person name="Wu Z."/>
            <person name="Fan W."/>
            <person name="Dang X."/>
            <person name="Xiang H."/>
            <person name="Tao M."/>
            <person name="Li Y."/>
            <person name="Hu J."/>
            <person name="Li Z."/>
            <person name="Lin L."/>
            <person name="Luo J."/>
            <person name="Geng L."/>
            <person name="Wang L."/>
            <person name="Long M."/>
            <person name="Wan Y."/>
            <person name="He N."/>
            <person name="Zhang Z."/>
            <person name="Lu C."/>
            <person name="Keeling P.J."/>
            <person name="Wang J."/>
            <person name="Xiang Z."/>
            <person name="Zhou Z."/>
        </authorList>
    </citation>
    <scope>NUCLEOTIDE SEQUENCE [LARGE SCALE GENOMIC DNA]</scope>
    <source>
        <strain evidence="2">CQ1 / CVCC 102059</strain>
    </source>
</reference>
<dbReference type="VEuPathDB" id="MicrosporidiaDB:NBO_15g0016"/>
<evidence type="ECO:0000313" key="1">
    <source>
        <dbReference type="EMBL" id="EOB14804.1"/>
    </source>
</evidence>
<proteinExistence type="predicted"/>